<reference evidence="1" key="1">
    <citation type="journal article" date="2014" name="Front. Microbiol.">
        <title>High frequency of phylogenetically diverse reductive dehalogenase-homologous genes in deep subseafloor sedimentary metagenomes.</title>
        <authorList>
            <person name="Kawai M."/>
            <person name="Futagami T."/>
            <person name="Toyoda A."/>
            <person name="Takaki Y."/>
            <person name="Nishi S."/>
            <person name="Hori S."/>
            <person name="Arai W."/>
            <person name="Tsubouchi T."/>
            <person name="Morono Y."/>
            <person name="Uchiyama I."/>
            <person name="Ito T."/>
            <person name="Fujiyama A."/>
            <person name="Inagaki F."/>
            <person name="Takami H."/>
        </authorList>
    </citation>
    <scope>NUCLEOTIDE SEQUENCE</scope>
    <source>
        <strain evidence="1">Expedition CK06-06</strain>
    </source>
</reference>
<sequence length="40" mass="4718">MKDMRIRLGEKEAASLKELAKNQKMTQTTLLHRIVQEYLT</sequence>
<gene>
    <name evidence="1" type="ORF">S12H4_20966</name>
</gene>
<comment type="caution">
    <text evidence="1">The sequence shown here is derived from an EMBL/GenBank/DDBJ whole genome shotgun (WGS) entry which is preliminary data.</text>
</comment>
<proteinExistence type="predicted"/>
<name>X1SW71_9ZZZZ</name>
<dbReference type="EMBL" id="BARW01010708">
    <property type="protein sequence ID" value="GAI79575.1"/>
    <property type="molecule type" value="Genomic_DNA"/>
</dbReference>
<accession>X1SW71</accession>
<protein>
    <submittedName>
        <fullName evidence="1">Uncharacterized protein</fullName>
    </submittedName>
</protein>
<evidence type="ECO:0000313" key="1">
    <source>
        <dbReference type="EMBL" id="GAI79575.1"/>
    </source>
</evidence>
<feature type="non-terminal residue" evidence="1">
    <location>
        <position position="40"/>
    </location>
</feature>
<organism evidence="1">
    <name type="scientific">marine sediment metagenome</name>
    <dbReference type="NCBI Taxonomy" id="412755"/>
    <lineage>
        <taxon>unclassified sequences</taxon>
        <taxon>metagenomes</taxon>
        <taxon>ecological metagenomes</taxon>
    </lineage>
</organism>
<dbReference type="AlphaFoldDB" id="X1SW71"/>